<feature type="domain" description="Alpha-2-macroglobulin bait region" evidence="3">
    <location>
        <begin position="984"/>
        <end position="1132"/>
    </location>
</feature>
<reference evidence="5 6" key="1">
    <citation type="submission" date="2007-06" db="EMBL/GenBank/DDBJ databases">
        <authorList>
            <person name="Shimkets L."/>
            <person name="Ferriera S."/>
            <person name="Johnson J."/>
            <person name="Kravitz S."/>
            <person name="Beeson K."/>
            <person name="Sutton G."/>
            <person name="Rogers Y.-H."/>
            <person name="Friedman R."/>
            <person name="Frazier M."/>
            <person name="Venter J.C."/>
        </authorList>
    </citation>
    <scope>NUCLEOTIDE SEQUENCE [LARGE SCALE GENOMIC DNA]</scope>
    <source>
        <strain evidence="5 6">SIR-1</strain>
    </source>
</reference>
<dbReference type="STRING" id="391625.PPSIR1_08621"/>
<proteinExistence type="inferred from homology"/>
<evidence type="ECO:0000259" key="3">
    <source>
        <dbReference type="SMART" id="SM01359"/>
    </source>
</evidence>
<dbReference type="Pfam" id="PF07678">
    <property type="entry name" value="TED_complement"/>
    <property type="match status" value="1"/>
</dbReference>
<evidence type="ECO:0000256" key="2">
    <source>
        <dbReference type="SAM" id="MobiDB-lite"/>
    </source>
</evidence>
<feature type="compositionally biased region" description="Basic and acidic residues" evidence="2">
    <location>
        <begin position="18"/>
        <end position="30"/>
    </location>
</feature>
<dbReference type="Pfam" id="PF01835">
    <property type="entry name" value="MG2"/>
    <property type="match status" value="1"/>
</dbReference>
<comment type="similarity">
    <text evidence="1">Belongs to the protease inhibitor I39 (alpha-2-macroglobulin) family. Bacterial alpha-2-macroglobulin subfamily.</text>
</comment>
<dbReference type="Gene3D" id="1.50.10.20">
    <property type="match status" value="1"/>
</dbReference>
<dbReference type="eggNOG" id="COG2373">
    <property type="taxonomic scope" value="Bacteria"/>
</dbReference>
<dbReference type="PANTHER" id="PTHR40094">
    <property type="entry name" value="ALPHA-2-MACROGLOBULIN HOMOLOG"/>
    <property type="match status" value="1"/>
</dbReference>
<organism evidence="5 6">
    <name type="scientific">Plesiocystis pacifica SIR-1</name>
    <dbReference type="NCBI Taxonomy" id="391625"/>
    <lineage>
        <taxon>Bacteria</taxon>
        <taxon>Pseudomonadati</taxon>
        <taxon>Myxococcota</taxon>
        <taxon>Polyangia</taxon>
        <taxon>Nannocystales</taxon>
        <taxon>Nannocystaceae</taxon>
        <taxon>Plesiocystis</taxon>
    </lineage>
</organism>
<evidence type="ECO:0000256" key="1">
    <source>
        <dbReference type="ARBA" id="ARBA00010556"/>
    </source>
</evidence>
<dbReference type="InterPro" id="IPR001599">
    <property type="entry name" value="Macroglobln_a2"/>
</dbReference>
<dbReference type="SMART" id="SM01360">
    <property type="entry name" value="A2M"/>
    <property type="match status" value="1"/>
</dbReference>
<feature type="domain" description="Alpha-2-macroglobulin" evidence="4">
    <location>
        <begin position="1240"/>
        <end position="1340"/>
    </location>
</feature>
<dbReference type="InterPro" id="IPR051802">
    <property type="entry name" value="YfhM-like"/>
</dbReference>
<dbReference type="Pfam" id="PF07703">
    <property type="entry name" value="A2M_BRD"/>
    <property type="match status" value="1"/>
</dbReference>
<dbReference type="Gene3D" id="2.60.40.1930">
    <property type="match status" value="1"/>
</dbReference>
<dbReference type="EMBL" id="ABCS01000033">
    <property type="protein sequence ID" value="EDM78235.1"/>
    <property type="molecule type" value="Genomic_DNA"/>
</dbReference>
<protein>
    <recommendedName>
        <fullName evidence="7">Alpha-2-macroglobulin-like protein</fullName>
    </recommendedName>
</protein>
<comment type="caution">
    <text evidence="5">The sequence shown here is derived from an EMBL/GenBank/DDBJ whole genome shotgun (WGS) entry which is preliminary data.</text>
</comment>
<sequence>MGADTPQLATFDPGALAEQRRASDGREQKARSGPPAPPELPPLPSPAIDEVRPRGEVGARAELSVRFNRPMVPLGDSEWMSAEQAGLRIEPAVAGKARWIEPTRLEFVPEGELPPARTFEVHFEAELEAVDGPRQRFVRDWRFTTAGPGVYLWVDDDAVAGDYDRYHWRAPVLASTTQPVRLSTFRKHLRAESVDAEGRRRSIPVKVRALPADLEGWQEADFEIRPASRWPTEGEVVIHVDGELVGTLGPRPMGYDERLSFVADGHVRVIELECDGGDYDDGCELGPVSLYLSSPISRGQARKVRIRPAVRGGGGKAIMQRYDWDADGPARALNAHDGILVWGDFEVGKTYAIEIDALTDIHGQTLAEPVRREVHFVEPPPALELSADAGTLATAATTQIGVESRHVETLEARVAAVEGPRAVEAFLAWKSQRGHPKRDQVIRDAMAGVQPVNRTVQHSGSHGWSSQTLDLQAESGRKAGLIAYEVHATALLPRARGRRVPPPLHGLVQLTDLGVSAAGSLPRGVVRVASLTTNAPVVGAEVELLDGEGVVASLGKTDAEGLIEIPSASMPSFNQVLRVRHGDDRLLVSAEALGWFPRGEARGALRSGESLRVALMTERALYRPGESVRAMGWAAIASPYTLASLRPLPEDTEIEVELRDFRGELVDRVRVHAKAHGKFWATLEVPDTAGLGDYRVEAQIVDHGLKAAGATVQVKDFRAPAFQVEASSARADLRHGEATELALRAHYYFGGPVPMRRVRTRTQCRVTDYRPPGLEPGWSVGPAPSRGHPRKSEDLAPVELPAPSLEGRVDYSLRPEASNPELPTQCIHSVAVADASETEVGAEVALMLHPALYVGVKHPRKVEAGEDLEVQLRSLDFDGEGAPGAAVEVGLTRVWGEPIYDTVGGVRRYLGHERRSQILDPCAVSTDAQGGGSCTFAALEPGRYEVRVDSGERSRPFVESELWVPEPALPDSGARFPSAPVERLTLELSAHEAQVGEHVRVQLRAPWAHGQALLLLVKGGVHSVHPVEFDQGRASVDFEVSEAWAPEVSFMALAVAPGDLGAAPPRLPELQTQRVDLVVGVASRQLRVEVEAPQTVQPRETVAIEVRARDYRGRPAAGHVSVWAVDEAVHALSPPRIPDLVGTLAVGFGHIPNVVSSYAELLTPYAAHGDPYTPWAFDPNWRAGGEGILGIPGGVPGGVMGALAGSSEAMAMEEGEWRWQPGGELEQAPMPTARSEFSSAPIFVGDAELGADGVARVEGTLPDNLTTFRLTAVASSPLTEPGSDARVEPRFGLGDARVRVTRPLVARAALPRVLRPGDSAELGVLVDNLGGGAGQLEVEVALVDAAGRALRGASALEILGSTRTKLAMDAGAQIRLPIQVRARETGAVHFEVRARLRPSAAGREAVSDVLRLPVPVEAERTLSDRVAVYGELGSAVGGEGRGRKSPGSVAALLPFTLPANIDPAFGGLSVSVSSTILGGVEDAVAYLVDYPHGCAEQTASSLAPLVPLGQLAEQGYPLGIDDTSRYVRAGVQRLRSMQVSSGGFAYWPGGLEASPHATAYATWVLTQAERAGYPVPSDMLAGATAYLRWRLDTWASQAGPSVEADVEAAWIAWTLAMVSDRALVGAAVDGLHERRGRLPVFAQAMVALAMDADDPRGDALLVELAAGIDEREGFAKIELDSRWTWYWDSEVRTSALVLLVYLDRDPDHPVVPKLTRGLLESRRGGRWSNTQENAFALFALARYAALYEAEEPNFEGRVWLDNLPVVTIAMTGRSFGFEDGFTPMAELLAASSRGAPASRSSARTSAEPLILERAGTGRMYYRVGLEWASTDPDLPAKAAGVTLRRTLRDATGVLGDDPSVASGTLLAMDVELELGSALDHLVAELPLPAGLEAVDVELGRGRAAMRIEGERGPWVSHQELRRDRAVVYADHLEPGIHHTTVFLRATTPGDYTMPAATAELMYYPEIHARTTGQRLRVR</sequence>
<dbReference type="InterPro" id="IPR011626">
    <property type="entry name" value="Alpha-macroglobulin_TED"/>
</dbReference>
<accession>A6G7A1</accession>
<dbReference type="GO" id="GO:0004866">
    <property type="term" value="F:endopeptidase inhibitor activity"/>
    <property type="evidence" value="ECO:0007669"/>
    <property type="project" value="InterPro"/>
</dbReference>
<gene>
    <name evidence="5" type="ORF">PPSIR1_08621</name>
</gene>
<dbReference type="CDD" id="cd02891">
    <property type="entry name" value="A2M_like"/>
    <property type="match status" value="1"/>
</dbReference>
<feature type="region of interest" description="Disordered" evidence="2">
    <location>
        <begin position="767"/>
        <end position="797"/>
    </location>
</feature>
<dbReference type="InterPro" id="IPR041246">
    <property type="entry name" value="Bact_MG10"/>
</dbReference>
<name>A6G7A1_9BACT</name>
<dbReference type="SMART" id="SM01359">
    <property type="entry name" value="A2M_N_2"/>
    <property type="match status" value="1"/>
</dbReference>
<keyword evidence="6" id="KW-1185">Reference proteome</keyword>
<evidence type="ECO:0008006" key="7">
    <source>
        <dbReference type="Google" id="ProtNLM"/>
    </source>
</evidence>
<evidence type="ECO:0000259" key="4">
    <source>
        <dbReference type="SMART" id="SM01360"/>
    </source>
</evidence>
<evidence type="ECO:0000313" key="6">
    <source>
        <dbReference type="Proteomes" id="UP000005801"/>
    </source>
</evidence>
<dbReference type="Proteomes" id="UP000005801">
    <property type="component" value="Unassembled WGS sequence"/>
</dbReference>
<feature type="compositionally biased region" description="Pro residues" evidence="2">
    <location>
        <begin position="34"/>
        <end position="45"/>
    </location>
</feature>
<dbReference type="InterPro" id="IPR008930">
    <property type="entry name" value="Terpenoid_cyclase/PrenylTrfase"/>
</dbReference>
<dbReference type="InterPro" id="IPR002890">
    <property type="entry name" value="MG2"/>
</dbReference>
<dbReference type="Pfam" id="PF17973">
    <property type="entry name" value="bMG10"/>
    <property type="match status" value="1"/>
</dbReference>
<dbReference type="GO" id="GO:0005615">
    <property type="term" value="C:extracellular space"/>
    <property type="evidence" value="ECO:0007669"/>
    <property type="project" value="InterPro"/>
</dbReference>
<dbReference type="SUPFAM" id="SSF48239">
    <property type="entry name" value="Terpenoid cyclases/Protein prenyltransferases"/>
    <property type="match status" value="1"/>
</dbReference>
<evidence type="ECO:0000313" key="5">
    <source>
        <dbReference type="EMBL" id="EDM78235.1"/>
    </source>
</evidence>
<dbReference type="SMART" id="SM01419">
    <property type="entry name" value="Thiol-ester_cl"/>
    <property type="match status" value="1"/>
</dbReference>
<dbReference type="PANTHER" id="PTHR40094:SF1">
    <property type="entry name" value="UBIQUITIN DOMAIN-CONTAINING PROTEIN"/>
    <property type="match status" value="1"/>
</dbReference>
<dbReference type="Pfam" id="PF00207">
    <property type="entry name" value="A2M"/>
    <property type="match status" value="1"/>
</dbReference>
<dbReference type="Gene3D" id="2.60.40.3710">
    <property type="match status" value="1"/>
</dbReference>
<dbReference type="InterPro" id="IPR011625">
    <property type="entry name" value="A2M_N_BRD"/>
</dbReference>
<feature type="region of interest" description="Disordered" evidence="2">
    <location>
        <begin position="1"/>
        <end position="50"/>
    </location>
</feature>
<dbReference type="InterPro" id="IPR047565">
    <property type="entry name" value="Alpha-macroglob_thiol-ester_cl"/>
</dbReference>